<evidence type="ECO:0000256" key="2">
    <source>
        <dbReference type="ARBA" id="ARBA00023002"/>
    </source>
</evidence>
<keyword evidence="3" id="KW-0408">Iron</keyword>
<dbReference type="GO" id="GO:0051536">
    <property type="term" value="F:iron-sulfur cluster binding"/>
    <property type="evidence" value="ECO:0007669"/>
    <property type="project" value="UniProtKB-KW"/>
</dbReference>
<reference evidence="6" key="1">
    <citation type="journal article" date="2020" name="mSystems">
        <title>Genome- and Community-Level Interaction Insights into Carbon Utilization and Element Cycling Functions of Hydrothermarchaeota in Hydrothermal Sediment.</title>
        <authorList>
            <person name="Zhou Z."/>
            <person name="Liu Y."/>
            <person name="Xu W."/>
            <person name="Pan J."/>
            <person name="Luo Z.H."/>
            <person name="Li M."/>
        </authorList>
    </citation>
    <scope>NUCLEOTIDE SEQUENCE [LARGE SCALE GENOMIC DNA]</scope>
    <source>
        <strain evidence="6">SpSt-477</strain>
    </source>
</reference>
<feature type="domain" description="F420-non-reducing hydrogenase iron-sulfur subunit D" evidence="5">
    <location>
        <begin position="10"/>
        <end position="118"/>
    </location>
</feature>
<evidence type="ECO:0000313" key="6">
    <source>
        <dbReference type="EMBL" id="HGU33689.1"/>
    </source>
</evidence>
<keyword evidence="2" id="KW-0560">Oxidoreductase</keyword>
<accession>A0A7C4VQZ1</accession>
<evidence type="ECO:0000256" key="4">
    <source>
        <dbReference type="ARBA" id="ARBA00023014"/>
    </source>
</evidence>
<sequence length="124" mass="13220">MHHAPPPRTVVLYCSRGGLSAVEAKAVQDNVHNGPVHLVAMPCSSKVDVSHVLNLLAGGADLVLVLACPEGACRFLVGNVRAEKRIRHIQQLLLSAGIENKRVGLVRGGHFQAQDIVDQIAVHS</sequence>
<evidence type="ECO:0000256" key="3">
    <source>
        <dbReference type="ARBA" id="ARBA00023004"/>
    </source>
</evidence>
<dbReference type="InterPro" id="IPR003813">
    <property type="entry name" value="MvhD/FlpD"/>
</dbReference>
<proteinExistence type="predicted"/>
<evidence type="ECO:0000259" key="5">
    <source>
        <dbReference type="Pfam" id="PF02662"/>
    </source>
</evidence>
<protein>
    <submittedName>
        <fullName evidence="6">Hydrogenase iron-sulfur subunit</fullName>
    </submittedName>
</protein>
<comment type="caution">
    <text evidence="6">The sequence shown here is derived from an EMBL/GenBank/DDBJ whole genome shotgun (WGS) entry which is preliminary data.</text>
</comment>
<dbReference type="EMBL" id="DSUH01000292">
    <property type="protein sequence ID" value="HGU33689.1"/>
    <property type="molecule type" value="Genomic_DNA"/>
</dbReference>
<dbReference type="GO" id="GO:0016491">
    <property type="term" value="F:oxidoreductase activity"/>
    <property type="evidence" value="ECO:0007669"/>
    <property type="project" value="UniProtKB-KW"/>
</dbReference>
<gene>
    <name evidence="6" type="ORF">ENS29_12680</name>
</gene>
<organism evidence="6">
    <name type="scientific">Desulfatirhabdium butyrativorans</name>
    <dbReference type="NCBI Taxonomy" id="340467"/>
    <lineage>
        <taxon>Bacteria</taxon>
        <taxon>Pseudomonadati</taxon>
        <taxon>Thermodesulfobacteriota</taxon>
        <taxon>Desulfobacteria</taxon>
        <taxon>Desulfobacterales</taxon>
        <taxon>Desulfatirhabdiaceae</taxon>
        <taxon>Desulfatirhabdium</taxon>
    </lineage>
</organism>
<dbReference type="AlphaFoldDB" id="A0A7C4VQZ1"/>
<evidence type="ECO:0000256" key="1">
    <source>
        <dbReference type="ARBA" id="ARBA00022723"/>
    </source>
</evidence>
<name>A0A7C4VQZ1_9BACT</name>
<keyword evidence="4" id="KW-0411">Iron-sulfur</keyword>
<keyword evidence="1" id="KW-0479">Metal-binding</keyword>
<dbReference type="Pfam" id="PF02662">
    <property type="entry name" value="FlpD"/>
    <property type="match status" value="1"/>
</dbReference>
<dbReference type="GO" id="GO:0046872">
    <property type="term" value="F:metal ion binding"/>
    <property type="evidence" value="ECO:0007669"/>
    <property type="project" value="UniProtKB-KW"/>
</dbReference>